<proteinExistence type="predicted"/>
<dbReference type="EMBL" id="BNCI01000001">
    <property type="protein sequence ID" value="GHF17826.1"/>
    <property type="molecule type" value="Genomic_DNA"/>
</dbReference>
<evidence type="ECO:0000313" key="1">
    <source>
        <dbReference type="EMBL" id="GHF17826.1"/>
    </source>
</evidence>
<evidence type="ECO:0008006" key="3">
    <source>
        <dbReference type="Google" id="ProtNLM"/>
    </source>
</evidence>
<dbReference type="Pfam" id="PF14354">
    <property type="entry name" value="Lar_restr_allev"/>
    <property type="match status" value="1"/>
</dbReference>
<accession>A0A919ANJ9</accession>
<dbReference type="AlphaFoldDB" id="A0A919ANJ9"/>
<evidence type="ECO:0000313" key="2">
    <source>
        <dbReference type="Proteomes" id="UP000630923"/>
    </source>
</evidence>
<sequence length="67" mass="7229">MTTPVCLPCPFCGSTCQLVSNLDGDPDLRIWWAECLDEDKCGASTAPATTREEAAAIWNKRTSVPAN</sequence>
<protein>
    <recommendedName>
        <fullName evidence="3">Restriction alleviation protein, Lar family</fullName>
    </recommendedName>
</protein>
<reference evidence="1" key="2">
    <citation type="submission" date="2020-09" db="EMBL/GenBank/DDBJ databases">
        <authorList>
            <person name="Sun Q."/>
            <person name="Kim S."/>
        </authorList>
    </citation>
    <scope>NUCLEOTIDE SEQUENCE</scope>
    <source>
        <strain evidence="1">KCTC 42590</strain>
    </source>
</reference>
<name>A0A919ANJ9_9PROT</name>
<gene>
    <name evidence="1" type="ORF">GCM10017044_10340</name>
</gene>
<reference evidence="1" key="1">
    <citation type="journal article" date="2014" name="Int. J. Syst. Evol. Microbiol.">
        <title>Complete genome sequence of Corynebacterium casei LMG S-19264T (=DSM 44701T), isolated from a smear-ripened cheese.</title>
        <authorList>
            <consortium name="US DOE Joint Genome Institute (JGI-PGF)"/>
            <person name="Walter F."/>
            <person name="Albersmeier A."/>
            <person name="Kalinowski J."/>
            <person name="Ruckert C."/>
        </authorList>
    </citation>
    <scope>NUCLEOTIDE SEQUENCE</scope>
    <source>
        <strain evidence="1">KCTC 42590</strain>
    </source>
</reference>
<dbReference type="RefSeq" id="WP_191250495.1">
    <property type="nucleotide sequence ID" value="NZ_BNCI01000001.1"/>
</dbReference>
<dbReference type="Proteomes" id="UP000630923">
    <property type="component" value="Unassembled WGS sequence"/>
</dbReference>
<keyword evidence="2" id="KW-1185">Reference proteome</keyword>
<organism evidence="1 2">
    <name type="scientific">Kordiimonas sediminis</name>
    <dbReference type="NCBI Taxonomy" id="1735581"/>
    <lineage>
        <taxon>Bacteria</taxon>
        <taxon>Pseudomonadati</taxon>
        <taxon>Pseudomonadota</taxon>
        <taxon>Alphaproteobacteria</taxon>
        <taxon>Kordiimonadales</taxon>
        <taxon>Kordiimonadaceae</taxon>
        <taxon>Kordiimonas</taxon>
    </lineage>
</organism>
<comment type="caution">
    <text evidence="1">The sequence shown here is derived from an EMBL/GenBank/DDBJ whole genome shotgun (WGS) entry which is preliminary data.</text>
</comment>